<dbReference type="Proteomes" id="UP001473302">
    <property type="component" value="Unassembled WGS sequence"/>
</dbReference>
<comment type="caution">
    <text evidence="1">The sequence shown here is derived from an EMBL/GenBank/DDBJ whole genome shotgun (WGS) entry which is preliminary data.</text>
</comment>
<dbReference type="EMBL" id="BAABUK010000056">
    <property type="protein sequence ID" value="GAA5817894.1"/>
    <property type="molecule type" value="Genomic_DNA"/>
</dbReference>
<accession>A0ABP9ZFL6</accession>
<evidence type="ECO:0000313" key="1">
    <source>
        <dbReference type="EMBL" id="GAA5817894.1"/>
    </source>
</evidence>
<proteinExistence type="predicted"/>
<evidence type="ECO:0000313" key="2">
    <source>
        <dbReference type="Proteomes" id="UP001473302"/>
    </source>
</evidence>
<keyword evidence="2" id="KW-1185">Reference proteome</keyword>
<organism evidence="1 2">
    <name type="scientific">Mucor flavus</name>
    <dbReference type="NCBI Taxonomy" id="439312"/>
    <lineage>
        <taxon>Eukaryota</taxon>
        <taxon>Fungi</taxon>
        <taxon>Fungi incertae sedis</taxon>
        <taxon>Mucoromycota</taxon>
        <taxon>Mucoromycotina</taxon>
        <taxon>Mucoromycetes</taxon>
        <taxon>Mucorales</taxon>
        <taxon>Mucorineae</taxon>
        <taxon>Mucoraceae</taxon>
        <taxon>Mucor</taxon>
    </lineage>
</organism>
<gene>
    <name evidence="1" type="ORF">MFLAVUS_011473</name>
</gene>
<protein>
    <submittedName>
        <fullName evidence="1">Uncharacterized protein</fullName>
    </submittedName>
</protein>
<name>A0ABP9ZFL6_9FUNG</name>
<reference evidence="1 2" key="1">
    <citation type="submission" date="2024-04" db="EMBL/GenBank/DDBJ databases">
        <title>genome sequences of Mucor flavus KT1a and Helicostylum pulchrum KT1b strains isolated from the surface of a dry-aged beef.</title>
        <authorList>
            <person name="Toyotome T."/>
            <person name="Hosono M."/>
            <person name="Torimaru M."/>
            <person name="Fukuda K."/>
            <person name="Mikami N."/>
        </authorList>
    </citation>
    <scope>NUCLEOTIDE SEQUENCE [LARGE SCALE GENOMIC DNA]</scope>
    <source>
        <strain evidence="1 2">KT1a</strain>
    </source>
</reference>
<sequence length="76" mass="8617">MLPLLPTCCGMNNILDLTSGTLTGQKRFFSADNWEQVKASFPPPSPVTSNPIKETRRTLKLKFERALNKNDLEECY</sequence>